<evidence type="ECO:0000313" key="1">
    <source>
        <dbReference type="EMBL" id="TFK68009.1"/>
    </source>
</evidence>
<feature type="non-terminal residue" evidence="1">
    <location>
        <position position="366"/>
    </location>
</feature>
<keyword evidence="2" id="KW-1185">Reference proteome</keyword>
<organism evidence="1 2">
    <name type="scientific">Pluteus cervinus</name>
    <dbReference type="NCBI Taxonomy" id="181527"/>
    <lineage>
        <taxon>Eukaryota</taxon>
        <taxon>Fungi</taxon>
        <taxon>Dikarya</taxon>
        <taxon>Basidiomycota</taxon>
        <taxon>Agaricomycotina</taxon>
        <taxon>Agaricomycetes</taxon>
        <taxon>Agaricomycetidae</taxon>
        <taxon>Agaricales</taxon>
        <taxon>Pluteineae</taxon>
        <taxon>Pluteaceae</taxon>
        <taxon>Pluteus</taxon>
    </lineage>
</organism>
<protein>
    <submittedName>
        <fullName evidence="1">Uncharacterized protein</fullName>
    </submittedName>
</protein>
<dbReference type="EMBL" id="ML208362">
    <property type="protein sequence ID" value="TFK68009.1"/>
    <property type="molecule type" value="Genomic_DNA"/>
</dbReference>
<evidence type="ECO:0000313" key="2">
    <source>
        <dbReference type="Proteomes" id="UP000308600"/>
    </source>
</evidence>
<dbReference type="Proteomes" id="UP000308600">
    <property type="component" value="Unassembled WGS sequence"/>
</dbReference>
<name>A0ACD3ARS4_9AGAR</name>
<sequence length="366" mass="40862">MAAESNLHYRLLIHLIYHSHAVVSHGNPKNKPDPTSQLLFTPASDGFKEAATRCGSNMLTATPSCSCDNAARILDGIAAICAPEDQSYATGLQLDKDSRQVILTISTNTADPTLDPYATELWGCLRAISSINDNQDKSYQHHVHKLQSLVFDRTLPKLRHRPLLPCDQPHPEFVKQVANLAREILKAVEALPDIITSGRYLEVQEIIMINVPRIIEEIRRVTESPWLWKRLSVALFKSKEGLGEWAYYDHFAKIAAFSTHTNALISAASSQHRDLFSACRFRVKIIRTSPPLSYTFPPPPTTQDAAQALVGQIVAAGDPHNALELNRQLLKYHVELAPEDDDSKVVVHSELGLLLYYLKSSELYRG</sequence>
<gene>
    <name evidence="1" type="ORF">BDN72DRAFT_898513</name>
</gene>
<reference evidence="1 2" key="1">
    <citation type="journal article" date="2019" name="Nat. Ecol. Evol.">
        <title>Megaphylogeny resolves global patterns of mushroom evolution.</title>
        <authorList>
            <person name="Varga T."/>
            <person name="Krizsan K."/>
            <person name="Foldi C."/>
            <person name="Dima B."/>
            <person name="Sanchez-Garcia M."/>
            <person name="Sanchez-Ramirez S."/>
            <person name="Szollosi G.J."/>
            <person name="Szarkandi J.G."/>
            <person name="Papp V."/>
            <person name="Albert L."/>
            <person name="Andreopoulos W."/>
            <person name="Angelini C."/>
            <person name="Antonin V."/>
            <person name="Barry K.W."/>
            <person name="Bougher N.L."/>
            <person name="Buchanan P."/>
            <person name="Buyck B."/>
            <person name="Bense V."/>
            <person name="Catcheside P."/>
            <person name="Chovatia M."/>
            <person name="Cooper J."/>
            <person name="Damon W."/>
            <person name="Desjardin D."/>
            <person name="Finy P."/>
            <person name="Geml J."/>
            <person name="Haridas S."/>
            <person name="Hughes K."/>
            <person name="Justo A."/>
            <person name="Karasinski D."/>
            <person name="Kautmanova I."/>
            <person name="Kiss B."/>
            <person name="Kocsube S."/>
            <person name="Kotiranta H."/>
            <person name="LaButti K.M."/>
            <person name="Lechner B.E."/>
            <person name="Liimatainen K."/>
            <person name="Lipzen A."/>
            <person name="Lukacs Z."/>
            <person name="Mihaltcheva S."/>
            <person name="Morgado L.N."/>
            <person name="Niskanen T."/>
            <person name="Noordeloos M.E."/>
            <person name="Ohm R.A."/>
            <person name="Ortiz-Santana B."/>
            <person name="Ovrebo C."/>
            <person name="Racz N."/>
            <person name="Riley R."/>
            <person name="Savchenko A."/>
            <person name="Shiryaev A."/>
            <person name="Soop K."/>
            <person name="Spirin V."/>
            <person name="Szebenyi C."/>
            <person name="Tomsovsky M."/>
            <person name="Tulloss R.E."/>
            <person name="Uehling J."/>
            <person name="Grigoriev I.V."/>
            <person name="Vagvolgyi C."/>
            <person name="Papp T."/>
            <person name="Martin F.M."/>
            <person name="Miettinen O."/>
            <person name="Hibbett D.S."/>
            <person name="Nagy L.G."/>
        </authorList>
    </citation>
    <scope>NUCLEOTIDE SEQUENCE [LARGE SCALE GENOMIC DNA]</scope>
    <source>
        <strain evidence="1 2">NL-1719</strain>
    </source>
</reference>
<accession>A0ACD3ARS4</accession>
<proteinExistence type="predicted"/>